<organism evidence="2 3">
    <name type="scientific">Trematosphaeria pertusa</name>
    <dbReference type="NCBI Taxonomy" id="390896"/>
    <lineage>
        <taxon>Eukaryota</taxon>
        <taxon>Fungi</taxon>
        <taxon>Dikarya</taxon>
        <taxon>Ascomycota</taxon>
        <taxon>Pezizomycotina</taxon>
        <taxon>Dothideomycetes</taxon>
        <taxon>Pleosporomycetidae</taxon>
        <taxon>Pleosporales</taxon>
        <taxon>Massarineae</taxon>
        <taxon>Trematosphaeriaceae</taxon>
        <taxon>Trematosphaeria</taxon>
    </lineage>
</organism>
<evidence type="ECO:0000313" key="2">
    <source>
        <dbReference type="EMBL" id="KAF2250812.1"/>
    </source>
</evidence>
<protein>
    <recommendedName>
        <fullName evidence="4">C2H2-type domain-containing protein</fullName>
    </recommendedName>
</protein>
<feature type="compositionally biased region" description="Polar residues" evidence="1">
    <location>
        <begin position="251"/>
        <end position="273"/>
    </location>
</feature>
<dbReference type="GeneID" id="54586399"/>
<dbReference type="PANTHER" id="PTHR38166:SF1">
    <property type="entry name" value="C2H2-TYPE DOMAIN-CONTAINING PROTEIN"/>
    <property type="match status" value="1"/>
</dbReference>
<feature type="compositionally biased region" description="Polar residues" evidence="1">
    <location>
        <begin position="212"/>
        <end position="224"/>
    </location>
</feature>
<gene>
    <name evidence="2" type="ORF">BU26DRAFT_562778</name>
</gene>
<evidence type="ECO:0000313" key="3">
    <source>
        <dbReference type="Proteomes" id="UP000800094"/>
    </source>
</evidence>
<evidence type="ECO:0008006" key="4">
    <source>
        <dbReference type="Google" id="ProtNLM"/>
    </source>
</evidence>
<dbReference type="RefSeq" id="XP_033685816.1">
    <property type="nucleotide sequence ID" value="XM_033833069.1"/>
</dbReference>
<dbReference type="EMBL" id="ML987193">
    <property type="protein sequence ID" value="KAF2250812.1"/>
    <property type="molecule type" value="Genomic_DNA"/>
</dbReference>
<dbReference type="AlphaFoldDB" id="A0A6A6ILX3"/>
<feature type="compositionally biased region" description="Basic and acidic residues" evidence="1">
    <location>
        <begin position="239"/>
        <end position="250"/>
    </location>
</feature>
<evidence type="ECO:0000256" key="1">
    <source>
        <dbReference type="SAM" id="MobiDB-lite"/>
    </source>
</evidence>
<keyword evidence="3" id="KW-1185">Reference proteome</keyword>
<dbReference type="OrthoDB" id="3799363at2759"/>
<proteinExistence type="predicted"/>
<accession>A0A6A6ILX3</accession>
<dbReference type="Proteomes" id="UP000800094">
    <property type="component" value="Unassembled WGS sequence"/>
</dbReference>
<name>A0A6A6ILX3_9PLEO</name>
<dbReference type="PANTHER" id="PTHR38166">
    <property type="entry name" value="C2H2-TYPE DOMAIN-CONTAINING PROTEIN-RELATED"/>
    <property type="match status" value="1"/>
</dbReference>
<reference evidence="2" key="1">
    <citation type="journal article" date="2020" name="Stud. Mycol.">
        <title>101 Dothideomycetes genomes: a test case for predicting lifestyles and emergence of pathogens.</title>
        <authorList>
            <person name="Haridas S."/>
            <person name="Albert R."/>
            <person name="Binder M."/>
            <person name="Bloem J."/>
            <person name="Labutti K."/>
            <person name="Salamov A."/>
            <person name="Andreopoulos B."/>
            <person name="Baker S."/>
            <person name="Barry K."/>
            <person name="Bills G."/>
            <person name="Bluhm B."/>
            <person name="Cannon C."/>
            <person name="Castanera R."/>
            <person name="Culley D."/>
            <person name="Daum C."/>
            <person name="Ezra D."/>
            <person name="Gonzalez J."/>
            <person name="Henrissat B."/>
            <person name="Kuo A."/>
            <person name="Liang C."/>
            <person name="Lipzen A."/>
            <person name="Lutzoni F."/>
            <person name="Magnuson J."/>
            <person name="Mondo S."/>
            <person name="Nolan M."/>
            <person name="Ohm R."/>
            <person name="Pangilinan J."/>
            <person name="Park H.-J."/>
            <person name="Ramirez L."/>
            <person name="Alfaro M."/>
            <person name="Sun H."/>
            <person name="Tritt A."/>
            <person name="Yoshinaga Y."/>
            <person name="Zwiers L.-H."/>
            <person name="Turgeon B."/>
            <person name="Goodwin S."/>
            <person name="Spatafora J."/>
            <person name="Crous P."/>
            <person name="Grigoriev I."/>
        </authorList>
    </citation>
    <scope>NUCLEOTIDE SEQUENCE</scope>
    <source>
        <strain evidence="2">CBS 122368</strain>
    </source>
</reference>
<sequence>MAKLMQHLKRTHLQPRRCPRCQLETKTQRDLAAHLRNAARCELRPAPKDDRLTQERWEEITTKRPSDYHLKTVEEKWTLLYRALFPDDERAPSPYDKPVMFHRLEPFLIEAFKDELSKRLDCPLKVAIAEIEDMVPAIIQQCKSRMCGSTETSPNGPLLQSSLTQRARPFQSVARANPHTSASHPDNDTLLSTSASFSLQAAASSVSTLSAYGTGNSGQLSNEAGDSESNRYTKSAVTEPHEIDEVDRITGNEQNEQWYSSKSFETHASSSQSLREKGKEKQQALLENLFSSRSRADTVTLSDVNDPDNKTSSICHPVCHSQRAGNQESYHHHPQEEATVPIRTSSWNDPMISATPWTLNPTSTSPKLPDNTLFWSNVAEKELFADFDAQEWFHNIYTS</sequence>
<feature type="region of interest" description="Disordered" evidence="1">
    <location>
        <begin position="212"/>
        <end position="282"/>
    </location>
</feature>